<evidence type="ECO:0000256" key="3">
    <source>
        <dbReference type="ARBA" id="ARBA00022448"/>
    </source>
</evidence>
<evidence type="ECO:0000256" key="5">
    <source>
        <dbReference type="ARBA" id="ARBA00022617"/>
    </source>
</evidence>
<dbReference type="PANTHER" id="PTHR30485:SF1">
    <property type="entry name" value="CYTOCHROME YDHU-RELATED"/>
    <property type="match status" value="1"/>
</dbReference>
<evidence type="ECO:0000256" key="2">
    <source>
        <dbReference type="ARBA" id="ARBA00008622"/>
    </source>
</evidence>
<protein>
    <submittedName>
        <fullName evidence="14">Cytochrome b/b6 domain-containing protein</fullName>
    </submittedName>
</protein>
<comment type="caution">
    <text evidence="14">The sequence shown here is derived from an EMBL/GenBank/DDBJ whole genome shotgun (WGS) entry which is preliminary data.</text>
</comment>
<evidence type="ECO:0000256" key="12">
    <source>
        <dbReference type="SAM" id="Phobius"/>
    </source>
</evidence>
<dbReference type="InterPro" id="IPR016174">
    <property type="entry name" value="Di-haem_cyt_TM"/>
</dbReference>
<dbReference type="PANTHER" id="PTHR30485">
    <property type="entry name" value="NI/FE-HYDROGENASE 1 B-TYPE CYTOCHROME SUBUNIT"/>
    <property type="match status" value="1"/>
</dbReference>
<keyword evidence="8" id="KW-0249">Electron transport</keyword>
<keyword evidence="6 12" id="KW-0812">Transmembrane</keyword>
<keyword evidence="4" id="KW-1003">Cell membrane</keyword>
<dbReference type="Pfam" id="PF01292">
    <property type="entry name" value="Ni_hydr_CYTB"/>
    <property type="match status" value="1"/>
</dbReference>
<evidence type="ECO:0000313" key="14">
    <source>
        <dbReference type="EMBL" id="MBF1163597.1"/>
    </source>
</evidence>
<feature type="domain" description="Cytochrome b561 bacterial/Ni-hydrogenase" evidence="13">
    <location>
        <begin position="8"/>
        <end position="194"/>
    </location>
</feature>
<dbReference type="AlphaFoldDB" id="A0A930BQ18"/>
<dbReference type="GO" id="GO:0022904">
    <property type="term" value="P:respiratory electron transport chain"/>
    <property type="evidence" value="ECO:0007669"/>
    <property type="project" value="InterPro"/>
</dbReference>
<evidence type="ECO:0000259" key="13">
    <source>
        <dbReference type="Pfam" id="PF01292"/>
    </source>
</evidence>
<dbReference type="GO" id="GO:0005506">
    <property type="term" value="F:iron ion binding"/>
    <property type="evidence" value="ECO:0007669"/>
    <property type="project" value="InterPro"/>
</dbReference>
<keyword evidence="3" id="KW-0813">Transport</keyword>
<keyword evidence="10" id="KW-0408">Iron</keyword>
<dbReference type="EMBL" id="JABZMI010000006">
    <property type="protein sequence ID" value="MBF1163597.1"/>
    <property type="molecule type" value="Genomic_DNA"/>
</dbReference>
<evidence type="ECO:0000256" key="4">
    <source>
        <dbReference type="ARBA" id="ARBA00022475"/>
    </source>
</evidence>
<comment type="subcellular location">
    <subcellularLocation>
        <location evidence="1">Cell membrane</location>
        <topology evidence="1">Multi-pass membrane protein</topology>
    </subcellularLocation>
</comment>
<reference evidence="14" key="1">
    <citation type="submission" date="2020-04" db="EMBL/GenBank/DDBJ databases">
        <title>Deep metagenomics examines the oral microbiome during advanced dental caries in children, revealing novel taxa and co-occurrences with host molecules.</title>
        <authorList>
            <person name="Baker J.L."/>
            <person name="Morton J.T."/>
            <person name="Dinis M."/>
            <person name="Alvarez R."/>
            <person name="Tran N.C."/>
            <person name="Knight R."/>
            <person name="Edlund A."/>
        </authorList>
    </citation>
    <scope>NUCLEOTIDE SEQUENCE</scope>
    <source>
        <strain evidence="14">JCVI_32_bin.24</strain>
    </source>
</reference>
<evidence type="ECO:0000256" key="9">
    <source>
        <dbReference type="ARBA" id="ARBA00022989"/>
    </source>
</evidence>
<feature type="transmembrane region" description="Helical" evidence="12">
    <location>
        <begin position="116"/>
        <end position="139"/>
    </location>
</feature>
<evidence type="ECO:0000256" key="10">
    <source>
        <dbReference type="ARBA" id="ARBA00023004"/>
    </source>
</evidence>
<feature type="transmembrane region" description="Helical" evidence="12">
    <location>
        <begin position="159"/>
        <end position="177"/>
    </location>
</feature>
<dbReference type="PRINTS" id="PR00161">
    <property type="entry name" value="NIHGNASECYTB"/>
</dbReference>
<evidence type="ECO:0000313" key="15">
    <source>
        <dbReference type="Proteomes" id="UP000718593"/>
    </source>
</evidence>
<evidence type="ECO:0000256" key="11">
    <source>
        <dbReference type="ARBA" id="ARBA00023136"/>
    </source>
</evidence>
<evidence type="ECO:0000256" key="1">
    <source>
        <dbReference type="ARBA" id="ARBA00004651"/>
    </source>
</evidence>
<keyword evidence="5" id="KW-0349">Heme</keyword>
<keyword evidence="9 12" id="KW-1133">Transmembrane helix</keyword>
<dbReference type="GO" id="GO:0009055">
    <property type="term" value="F:electron transfer activity"/>
    <property type="evidence" value="ECO:0007669"/>
    <property type="project" value="InterPro"/>
</dbReference>
<keyword evidence="7" id="KW-0479">Metal-binding</keyword>
<accession>A0A930BQ18</accession>
<name>A0A930BQ18_9RHOO</name>
<dbReference type="GO" id="GO:0005886">
    <property type="term" value="C:plasma membrane"/>
    <property type="evidence" value="ECO:0007669"/>
    <property type="project" value="UniProtKB-SubCell"/>
</dbReference>
<dbReference type="GO" id="GO:0020037">
    <property type="term" value="F:heme binding"/>
    <property type="evidence" value="ECO:0007669"/>
    <property type="project" value="TreeGrafter"/>
</dbReference>
<dbReference type="InterPro" id="IPR011577">
    <property type="entry name" value="Cyt_b561_bac/Ni-Hgenase"/>
</dbReference>
<gene>
    <name evidence="14" type="ORF">HXL68_01005</name>
</gene>
<sequence>MSNRIYIYKRYERFWHWSQALLIITMMITGFEVHGSYLLLGFKKAVQLHTLAAWTLLTLWAFTIFWQFTTGEWRQYLPSLKNVGAMIKYYTVGIFTNSPHPFRKTVVQKHNPLQRLAYLALLAFISPLIWGSGLFYLFYGDWARFGLDQSLSLEAIATLHVLGAYMITAFFFIHVYLTTTGHTVFAHIKAMITGWEEEEHETPKGSKAH</sequence>
<evidence type="ECO:0000256" key="6">
    <source>
        <dbReference type="ARBA" id="ARBA00022692"/>
    </source>
</evidence>
<keyword evidence="11 12" id="KW-0472">Membrane</keyword>
<dbReference type="Proteomes" id="UP000718593">
    <property type="component" value="Unassembled WGS sequence"/>
</dbReference>
<dbReference type="Gene3D" id="1.20.950.20">
    <property type="entry name" value="Transmembrane di-heme cytochromes, Chain C"/>
    <property type="match status" value="1"/>
</dbReference>
<comment type="similarity">
    <text evidence="2">Belongs to the HupC/HyaC/HydC family.</text>
</comment>
<dbReference type="InterPro" id="IPR051542">
    <property type="entry name" value="Hydrogenase_cytochrome"/>
</dbReference>
<evidence type="ECO:0000256" key="8">
    <source>
        <dbReference type="ARBA" id="ARBA00022982"/>
    </source>
</evidence>
<evidence type="ECO:0000256" key="7">
    <source>
        <dbReference type="ARBA" id="ARBA00022723"/>
    </source>
</evidence>
<dbReference type="InterPro" id="IPR000516">
    <property type="entry name" value="Ni-dep_Hydgase_cyt-B"/>
</dbReference>
<dbReference type="SUPFAM" id="SSF81342">
    <property type="entry name" value="Transmembrane di-heme cytochromes"/>
    <property type="match status" value="1"/>
</dbReference>
<proteinExistence type="inferred from homology"/>
<feature type="transmembrane region" description="Helical" evidence="12">
    <location>
        <begin position="20"/>
        <end position="40"/>
    </location>
</feature>
<feature type="transmembrane region" description="Helical" evidence="12">
    <location>
        <begin position="46"/>
        <end position="66"/>
    </location>
</feature>
<organism evidence="14 15">
    <name type="scientific">Dechloromonas agitata</name>
    <dbReference type="NCBI Taxonomy" id="73030"/>
    <lineage>
        <taxon>Bacteria</taxon>
        <taxon>Pseudomonadati</taxon>
        <taxon>Pseudomonadota</taxon>
        <taxon>Betaproteobacteria</taxon>
        <taxon>Rhodocyclales</taxon>
        <taxon>Azonexaceae</taxon>
        <taxon>Dechloromonas</taxon>
    </lineage>
</organism>